<dbReference type="AlphaFoldDB" id="A0AAN4ZKD0"/>
<keyword evidence="3" id="KW-1185">Reference proteome</keyword>
<gene>
    <name evidence="1" type="ORF">PMAYCL1PPCAC_13039</name>
    <name evidence="2" type="ORF">PMAYCL1PPCAC_13043</name>
</gene>
<sequence>RGIASFKLEDNDLDLLEDARGQLIPFLLHGHVIPSSETAKLDKDGWVIGPVVIGYARTQAKIGALMRGIGDRFPIREKYSFEVNRRWRAVMCMRNVADASSLEGTIEEGDDGAELGKVLYPRISSDLMPAVLGSKLEIHAVEPSLWKDSSFMDKLKVGFEIITIKQVHGWIEVRF</sequence>
<organism evidence="2 3">
    <name type="scientific">Pristionchus mayeri</name>
    <dbReference type="NCBI Taxonomy" id="1317129"/>
    <lineage>
        <taxon>Eukaryota</taxon>
        <taxon>Metazoa</taxon>
        <taxon>Ecdysozoa</taxon>
        <taxon>Nematoda</taxon>
        <taxon>Chromadorea</taxon>
        <taxon>Rhabditida</taxon>
        <taxon>Rhabditina</taxon>
        <taxon>Diplogasteromorpha</taxon>
        <taxon>Diplogasteroidea</taxon>
        <taxon>Neodiplogasteridae</taxon>
        <taxon>Pristionchus</taxon>
    </lineage>
</organism>
<dbReference type="EMBL" id="BTRK01000003">
    <property type="protein sequence ID" value="GMR42844.1"/>
    <property type="molecule type" value="Genomic_DNA"/>
</dbReference>
<reference evidence="2" key="2">
    <citation type="submission" date="2023-06" db="EMBL/GenBank/DDBJ databases">
        <title>Genome assembly of Pristionchus species.</title>
        <authorList>
            <person name="Yoshida K."/>
            <person name="Sommer R.J."/>
        </authorList>
    </citation>
    <scope>NUCLEOTIDE SEQUENCE</scope>
    <source>
        <strain evidence="2 3">RS5460</strain>
    </source>
</reference>
<protein>
    <submittedName>
        <fullName evidence="2">Uncharacterized protein</fullName>
    </submittedName>
</protein>
<accession>A0AAN4ZKD0</accession>
<reference evidence="3" key="1">
    <citation type="submission" date="2022-10" db="EMBL/GenBank/DDBJ databases">
        <title>Genome assembly of Pristionchus species.</title>
        <authorList>
            <person name="Yoshida K."/>
            <person name="Sommer R.J."/>
        </authorList>
    </citation>
    <scope>NUCLEOTIDE SEQUENCE [LARGE SCALE GENOMIC DNA]</scope>
    <source>
        <strain evidence="3">RS5460</strain>
    </source>
</reference>
<proteinExistence type="predicted"/>
<dbReference type="Proteomes" id="UP001328107">
    <property type="component" value="Unassembled WGS sequence"/>
</dbReference>
<dbReference type="EMBL" id="BTRK01000003">
    <property type="protein sequence ID" value="GMR42848.1"/>
    <property type="molecule type" value="Genomic_DNA"/>
</dbReference>
<evidence type="ECO:0000313" key="2">
    <source>
        <dbReference type="EMBL" id="GMR42848.1"/>
    </source>
</evidence>
<name>A0AAN4ZKD0_9BILA</name>
<feature type="non-terminal residue" evidence="2">
    <location>
        <position position="1"/>
    </location>
</feature>
<feature type="non-terminal residue" evidence="2">
    <location>
        <position position="175"/>
    </location>
</feature>
<evidence type="ECO:0000313" key="1">
    <source>
        <dbReference type="EMBL" id="GMR42844.1"/>
    </source>
</evidence>
<comment type="caution">
    <text evidence="2">The sequence shown here is derived from an EMBL/GenBank/DDBJ whole genome shotgun (WGS) entry which is preliminary data.</text>
</comment>
<evidence type="ECO:0000313" key="3">
    <source>
        <dbReference type="Proteomes" id="UP001328107"/>
    </source>
</evidence>